<dbReference type="Proteomes" id="UP000790787">
    <property type="component" value="Chromosome 5"/>
</dbReference>
<accession>A0AC58UI78</accession>
<keyword evidence="1" id="KW-1185">Reference proteome</keyword>
<sequence>MYIESFLLETSIPPLELKLELNSDLHYGIRAGDLNGSKLRISIPVAAISHSSGDRRHFLFELGFDSFCNQFFTSSPVFELNCSSLISIQLKGTENYALWSRSMKIGLIGKSKLGFVDGRCTKTNLKDPYINYRKNAKPRSQILMITLVPSVNKVYSMVISEESQRSLGKFTQAVDLSDGVALFSNKGSVNSGNNYRPRSNNLYCDFYNYRGHTRDNCYKIHGYPSDFKMRKKTMGYQQRPMANLTTHEIQQTQGKQSVNILKLINKDNFGNHMKEFAGIVNTFVVNDTIENKDNEKDTNWIVDSGATNHMVHNKKLPSKVNSNRTSIDTKDLYTGKVKGIGKELEGMYNMQQKRIKANAADVQVEDVHGKDEDLEIWHGGLGHALDRVVKQIPNMNFKTSGSRIKECTICPLARQVMLHSWRNISLPVAERRKPTEISPLANSQQHSKGENFVPQQVPSADVHANNKGHTVIPLTDFGLPRGEKQLKKSTRTVKEPIWMQDYIVKGTSTKHSAKAVCIYPLEEYLSHQALLTSYQICLSKFTATKEPHSYEEAMTDPRWIEAMDQHLKIKYKANGEIERFKARLVAKRYNQIEGLDYQETFSPVVKMVTVKVVLALVAAHNWKLHQVDVYNAFLQRNLTEEVDDLLITENDQQMISEAKDILQHSFKIKDLGELRFFLGIEIARSKLGILMNQRKFALELISELGLTGSKPASTPMEYWASCPISRRSVTGLCRELGAEVNLPVELNYDSKAAIQIAANPIFHERTKHMEIDLHFMREKLQQGIVKTRYVMSKDQEADLFTKALQITACISDEQARDAQPVCTI</sequence>
<evidence type="ECO:0000313" key="1">
    <source>
        <dbReference type="Proteomes" id="UP000790787"/>
    </source>
</evidence>
<dbReference type="RefSeq" id="XP_075109194.1">
    <property type="nucleotide sequence ID" value="XM_075253093.1"/>
</dbReference>
<name>A0AC58UI78_TOBAC</name>
<organism evidence="1 2">
    <name type="scientific">Nicotiana tabacum</name>
    <name type="common">Common tobacco</name>
    <dbReference type="NCBI Taxonomy" id="4097"/>
    <lineage>
        <taxon>Eukaryota</taxon>
        <taxon>Viridiplantae</taxon>
        <taxon>Streptophyta</taxon>
        <taxon>Embryophyta</taxon>
        <taxon>Tracheophyta</taxon>
        <taxon>Spermatophyta</taxon>
        <taxon>Magnoliopsida</taxon>
        <taxon>eudicotyledons</taxon>
        <taxon>Gunneridae</taxon>
        <taxon>Pentapetalae</taxon>
        <taxon>asterids</taxon>
        <taxon>lamiids</taxon>
        <taxon>Solanales</taxon>
        <taxon>Solanaceae</taxon>
        <taxon>Nicotianoideae</taxon>
        <taxon>Nicotianeae</taxon>
        <taxon>Nicotiana</taxon>
    </lineage>
</organism>
<protein>
    <submittedName>
        <fullName evidence="2">Uncharacterized protein LOC142180985</fullName>
    </submittedName>
</protein>
<gene>
    <name evidence="2" type="primary">LOC142180985</name>
</gene>
<evidence type="ECO:0000313" key="2">
    <source>
        <dbReference type="RefSeq" id="XP_075109194.1"/>
    </source>
</evidence>
<reference evidence="2" key="2">
    <citation type="submission" date="2025-08" db="UniProtKB">
        <authorList>
            <consortium name="RefSeq"/>
        </authorList>
    </citation>
    <scope>IDENTIFICATION</scope>
    <source>
        <tissue evidence="2">Leaf</tissue>
    </source>
</reference>
<proteinExistence type="predicted"/>
<reference evidence="1" key="1">
    <citation type="journal article" date="2014" name="Nat. Commun.">
        <title>The tobacco genome sequence and its comparison with those of tomato and potato.</title>
        <authorList>
            <person name="Sierro N."/>
            <person name="Battey J.N."/>
            <person name="Ouadi S."/>
            <person name="Bakaher N."/>
            <person name="Bovet L."/>
            <person name="Willig A."/>
            <person name="Goepfert S."/>
            <person name="Peitsch M.C."/>
            <person name="Ivanov N.V."/>
        </authorList>
    </citation>
    <scope>NUCLEOTIDE SEQUENCE [LARGE SCALE GENOMIC DNA]</scope>
</reference>